<evidence type="ECO:0000256" key="4">
    <source>
        <dbReference type="ARBA" id="ARBA00022833"/>
    </source>
</evidence>
<evidence type="ECO:0000256" key="1">
    <source>
        <dbReference type="ARBA" id="ARBA00001947"/>
    </source>
</evidence>
<dbReference type="PANTHER" id="PTHR42940">
    <property type="entry name" value="ALCOHOL DEHYDROGENASE 1-RELATED"/>
    <property type="match status" value="1"/>
</dbReference>
<protein>
    <submittedName>
        <fullName evidence="7">Alcohol dehydrogenase -like domain-containing</fullName>
    </submittedName>
</protein>
<dbReference type="SUPFAM" id="SSF50129">
    <property type="entry name" value="GroES-like"/>
    <property type="match status" value="1"/>
</dbReference>
<dbReference type="GO" id="GO:0005737">
    <property type="term" value="C:cytoplasm"/>
    <property type="evidence" value="ECO:0007669"/>
    <property type="project" value="TreeGrafter"/>
</dbReference>
<dbReference type="SUPFAM" id="SSF51735">
    <property type="entry name" value="NAD(P)-binding Rossmann-fold domains"/>
    <property type="match status" value="1"/>
</dbReference>
<keyword evidence="5" id="KW-0560">Oxidoreductase</keyword>
<feature type="domain" description="Alcohol dehydrogenase-like N-terminal" evidence="6">
    <location>
        <begin position="11"/>
        <end position="98"/>
    </location>
</feature>
<dbReference type="InterPro" id="IPR036291">
    <property type="entry name" value="NAD(P)-bd_dom_sf"/>
</dbReference>
<sequence>MMVLEGAFHDAPSGLAGSHEPSGTVVAAGSAASKDFAVGDRIIAIGVQSLCGSCVDCSGPEEFWLSCKFTKGYSGITLPGGFQEYTIVDSRFAVKLPDSLSFLAAAPLTCAGCTSWRAIKRANVRPGGWLGIVGSGGGLGHLAVQIATLKGINVIGIDARDCALALTAKAGAKALDARVEANVLIEQVREQIGPRGLGKGDDFCDSTIVLSDAKAAIATGMAITKGHYCV</sequence>
<evidence type="ECO:0000256" key="2">
    <source>
        <dbReference type="ARBA" id="ARBA00008072"/>
    </source>
</evidence>
<dbReference type="OrthoDB" id="256333at2759"/>
<evidence type="ECO:0000259" key="6">
    <source>
        <dbReference type="Pfam" id="PF08240"/>
    </source>
</evidence>
<keyword evidence="3" id="KW-0479">Metal-binding</keyword>
<accession>A0A8H4LDJ1</accession>
<dbReference type="GO" id="GO:0046872">
    <property type="term" value="F:metal ion binding"/>
    <property type="evidence" value="ECO:0007669"/>
    <property type="project" value="UniProtKB-KW"/>
</dbReference>
<dbReference type="InterPro" id="IPR011032">
    <property type="entry name" value="GroES-like_sf"/>
</dbReference>
<dbReference type="Gene3D" id="3.40.50.720">
    <property type="entry name" value="NAD(P)-binding Rossmann-like Domain"/>
    <property type="match status" value="1"/>
</dbReference>
<dbReference type="InterPro" id="IPR013154">
    <property type="entry name" value="ADH-like_N"/>
</dbReference>
<gene>
    <name evidence="7" type="ORF">FALBO_6997</name>
</gene>
<comment type="cofactor">
    <cofactor evidence="1">
        <name>Zn(2+)</name>
        <dbReference type="ChEBI" id="CHEBI:29105"/>
    </cofactor>
</comment>
<reference evidence="7 8" key="1">
    <citation type="submission" date="2020-01" db="EMBL/GenBank/DDBJ databases">
        <title>Identification and distribution of gene clusters putatively required for synthesis of sphingolipid metabolism inhibitors in phylogenetically diverse species of the filamentous fungus Fusarium.</title>
        <authorList>
            <person name="Kim H.-S."/>
            <person name="Busman M."/>
            <person name="Brown D.W."/>
            <person name="Divon H."/>
            <person name="Uhlig S."/>
            <person name="Proctor R.H."/>
        </authorList>
    </citation>
    <scope>NUCLEOTIDE SEQUENCE [LARGE SCALE GENOMIC DNA]</scope>
    <source>
        <strain evidence="7 8">NRRL 20459</strain>
    </source>
</reference>
<name>A0A8H4LDJ1_9HYPO</name>
<keyword evidence="8" id="KW-1185">Reference proteome</keyword>
<evidence type="ECO:0000256" key="5">
    <source>
        <dbReference type="ARBA" id="ARBA00023002"/>
    </source>
</evidence>
<dbReference type="PANTHER" id="PTHR42940:SF8">
    <property type="entry name" value="VACUOLAR PROTEIN SORTING-ASSOCIATED PROTEIN 11"/>
    <property type="match status" value="1"/>
</dbReference>
<evidence type="ECO:0000313" key="8">
    <source>
        <dbReference type="Proteomes" id="UP000554235"/>
    </source>
</evidence>
<dbReference type="EMBL" id="JAADYS010000924">
    <property type="protein sequence ID" value="KAF4466148.1"/>
    <property type="molecule type" value="Genomic_DNA"/>
</dbReference>
<keyword evidence="4" id="KW-0862">Zinc</keyword>
<proteinExistence type="inferred from homology"/>
<dbReference type="GO" id="GO:0004022">
    <property type="term" value="F:alcohol dehydrogenase (NAD+) activity"/>
    <property type="evidence" value="ECO:0007669"/>
    <property type="project" value="TreeGrafter"/>
</dbReference>
<organism evidence="7 8">
    <name type="scientific">Fusarium albosuccineum</name>
    <dbReference type="NCBI Taxonomy" id="1237068"/>
    <lineage>
        <taxon>Eukaryota</taxon>
        <taxon>Fungi</taxon>
        <taxon>Dikarya</taxon>
        <taxon>Ascomycota</taxon>
        <taxon>Pezizomycotina</taxon>
        <taxon>Sordariomycetes</taxon>
        <taxon>Hypocreomycetidae</taxon>
        <taxon>Hypocreales</taxon>
        <taxon>Nectriaceae</taxon>
        <taxon>Fusarium</taxon>
        <taxon>Fusarium decemcellulare species complex</taxon>
    </lineage>
</organism>
<evidence type="ECO:0000313" key="7">
    <source>
        <dbReference type="EMBL" id="KAF4466148.1"/>
    </source>
</evidence>
<dbReference type="Pfam" id="PF08240">
    <property type="entry name" value="ADH_N"/>
    <property type="match status" value="1"/>
</dbReference>
<comment type="caution">
    <text evidence="7">The sequence shown here is derived from an EMBL/GenBank/DDBJ whole genome shotgun (WGS) entry which is preliminary data.</text>
</comment>
<dbReference type="Gene3D" id="3.90.180.10">
    <property type="entry name" value="Medium-chain alcohol dehydrogenases, catalytic domain"/>
    <property type="match status" value="1"/>
</dbReference>
<comment type="similarity">
    <text evidence="2">Belongs to the zinc-containing alcohol dehydrogenase family.</text>
</comment>
<evidence type="ECO:0000256" key="3">
    <source>
        <dbReference type="ARBA" id="ARBA00022723"/>
    </source>
</evidence>
<dbReference type="Proteomes" id="UP000554235">
    <property type="component" value="Unassembled WGS sequence"/>
</dbReference>
<dbReference type="AlphaFoldDB" id="A0A8H4LDJ1"/>